<dbReference type="EMBL" id="JAVLAM010000004">
    <property type="protein sequence ID" value="MDT7015265.1"/>
    <property type="molecule type" value="Genomic_DNA"/>
</dbReference>
<accession>A0AAW8W979</accession>
<dbReference type="PROSITE" id="PS50943">
    <property type="entry name" value="HTH_CROC1"/>
    <property type="match status" value="1"/>
</dbReference>
<feature type="domain" description="HTH cro/C1-type" evidence="1">
    <location>
        <begin position="9"/>
        <end position="66"/>
    </location>
</feature>
<dbReference type="Pfam" id="PF01381">
    <property type="entry name" value="HTH_3"/>
    <property type="match status" value="1"/>
</dbReference>
<evidence type="ECO:0000313" key="4">
    <source>
        <dbReference type="Proteomes" id="UP001254075"/>
    </source>
</evidence>
<dbReference type="Proteomes" id="UP001254075">
    <property type="component" value="Unassembled WGS sequence"/>
</dbReference>
<name>A0AAW8W979_9LACO</name>
<evidence type="ECO:0000259" key="1">
    <source>
        <dbReference type="PROSITE" id="PS50943"/>
    </source>
</evidence>
<dbReference type="SUPFAM" id="SSF47413">
    <property type="entry name" value="lambda repressor-like DNA-binding domains"/>
    <property type="match status" value="1"/>
</dbReference>
<evidence type="ECO:0000313" key="2">
    <source>
        <dbReference type="EMBL" id="MDT7015265.1"/>
    </source>
</evidence>
<sequence length="83" mass="9539">MVKEEKFTLSQWRGIRGMSKADLSRETGITERTISSYESDVYSLRKANYDRLDELAKALHVSVNDIFLNPTSENPKFPIEQSV</sequence>
<dbReference type="AlphaFoldDB" id="A0AAW8W979"/>
<comment type="caution">
    <text evidence="2">The sequence shown here is derived from an EMBL/GenBank/DDBJ whole genome shotgun (WGS) entry which is preliminary data.</text>
</comment>
<gene>
    <name evidence="2" type="ORF">RI532_12855</name>
    <name evidence="3" type="ORF">RI532_13440</name>
</gene>
<protein>
    <submittedName>
        <fullName evidence="2">Helix-turn-helix transcriptional regulator</fullName>
    </submittedName>
</protein>
<dbReference type="GO" id="GO:0003677">
    <property type="term" value="F:DNA binding"/>
    <property type="evidence" value="ECO:0007669"/>
    <property type="project" value="InterPro"/>
</dbReference>
<proteinExistence type="predicted"/>
<organism evidence="2 4">
    <name type="scientific">Levilactobacillus namurensis</name>
    <dbReference type="NCBI Taxonomy" id="380393"/>
    <lineage>
        <taxon>Bacteria</taxon>
        <taxon>Bacillati</taxon>
        <taxon>Bacillota</taxon>
        <taxon>Bacilli</taxon>
        <taxon>Lactobacillales</taxon>
        <taxon>Lactobacillaceae</taxon>
        <taxon>Levilactobacillus</taxon>
    </lineage>
</organism>
<dbReference type="CDD" id="cd00093">
    <property type="entry name" value="HTH_XRE"/>
    <property type="match status" value="1"/>
</dbReference>
<dbReference type="SMART" id="SM00530">
    <property type="entry name" value="HTH_XRE"/>
    <property type="match status" value="1"/>
</dbReference>
<dbReference type="RefSeq" id="WP_085768473.1">
    <property type="nucleotide sequence ID" value="NZ_JAVLAM010000004.1"/>
</dbReference>
<dbReference type="InterPro" id="IPR010982">
    <property type="entry name" value="Lambda_DNA-bd_dom_sf"/>
</dbReference>
<evidence type="ECO:0000313" key="3">
    <source>
        <dbReference type="EMBL" id="MDT7015380.1"/>
    </source>
</evidence>
<dbReference type="InterPro" id="IPR001387">
    <property type="entry name" value="Cro/C1-type_HTH"/>
</dbReference>
<dbReference type="Gene3D" id="1.10.260.40">
    <property type="entry name" value="lambda repressor-like DNA-binding domains"/>
    <property type="match status" value="1"/>
</dbReference>
<dbReference type="EMBL" id="JAVLAM010000006">
    <property type="protein sequence ID" value="MDT7015380.1"/>
    <property type="molecule type" value="Genomic_DNA"/>
</dbReference>
<reference evidence="2" key="1">
    <citation type="submission" date="2023-08" db="EMBL/GenBank/DDBJ databases">
        <authorList>
            <person name="Page C.A."/>
            <person name="Perez-Diaz I.M."/>
        </authorList>
    </citation>
    <scope>NUCLEOTIDE SEQUENCE</scope>
    <source>
        <strain evidence="2">3.8.38</strain>
    </source>
</reference>